<evidence type="ECO:0000313" key="1">
    <source>
        <dbReference type="EMBL" id="MFC6121042.1"/>
    </source>
</evidence>
<name>A0ABW1PWS3_9ENTR</name>
<organism evidence="1 2">
    <name type="scientific">Citrobacter bitternis</name>
    <dbReference type="NCBI Taxonomy" id="1585982"/>
    <lineage>
        <taxon>Bacteria</taxon>
        <taxon>Pseudomonadati</taxon>
        <taxon>Pseudomonadota</taxon>
        <taxon>Gammaproteobacteria</taxon>
        <taxon>Enterobacterales</taxon>
        <taxon>Enterobacteriaceae</taxon>
        <taxon>Citrobacter</taxon>
    </lineage>
</organism>
<proteinExistence type="predicted"/>
<dbReference type="Proteomes" id="UP001596169">
    <property type="component" value="Unassembled WGS sequence"/>
</dbReference>
<evidence type="ECO:0000313" key="2">
    <source>
        <dbReference type="Proteomes" id="UP001596169"/>
    </source>
</evidence>
<reference evidence="2" key="1">
    <citation type="journal article" date="2019" name="Int. J. Syst. Evol. Microbiol.">
        <title>The Global Catalogue of Microorganisms (GCM) 10K type strain sequencing project: providing services to taxonomists for standard genome sequencing and annotation.</title>
        <authorList>
            <consortium name="The Broad Institute Genomics Platform"/>
            <consortium name="The Broad Institute Genome Sequencing Center for Infectious Disease"/>
            <person name="Wu L."/>
            <person name="Ma J."/>
        </authorList>
    </citation>
    <scope>NUCLEOTIDE SEQUENCE [LARGE SCALE GENOMIC DNA]</scope>
    <source>
        <strain evidence="2">JCM30009</strain>
    </source>
</reference>
<keyword evidence="2" id="KW-1185">Reference proteome</keyword>
<dbReference type="RefSeq" id="WP_172960899.1">
    <property type="nucleotide sequence ID" value="NZ_JBHSRG010000004.1"/>
</dbReference>
<accession>A0ABW1PWS3</accession>
<gene>
    <name evidence="1" type="ORF">ACFPZP_08195</name>
</gene>
<dbReference type="EMBL" id="JBHSRG010000004">
    <property type="protein sequence ID" value="MFC6121042.1"/>
    <property type="molecule type" value="Genomic_DNA"/>
</dbReference>
<comment type="caution">
    <text evidence="1">The sequence shown here is derived from an EMBL/GenBank/DDBJ whole genome shotgun (WGS) entry which is preliminary data.</text>
</comment>
<protein>
    <submittedName>
        <fullName evidence="1">Uncharacterized protein</fullName>
    </submittedName>
</protein>
<sequence>MTIAEDAPPDFAEAFGKERNAHHYGHQHENIMLSNQSINRIKPAELQKVSQQATTLTY</sequence>